<dbReference type="EMBL" id="RKMK01000030">
    <property type="protein sequence ID" value="RXG90135.1"/>
    <property type="molecule type" value="Genomic_DNA"/>
</dbReference>
<protein>
    <submittedName>
        <fullName evidence="1">Uncharacterized protein</fullName>
    </submittedName>
</protein>
<comment type="caution">
    <text evidence="1">The sequence shown here is derived from an EMBL/GenBank/DDBJ whole genome shotgun (WGS) entry which is preliminary data.</text>
</comment>
<dbReference type="Proteomes" id="UP000290174">
    <property type="component" value="Unassembled WGS sequence"/>
</dbReference>
<reference evidence="1 2" key="1">
    <citation type="submission" date="2018-11" db="EMBL/GenBank/DDBJ databases">
        <title>Bradyrhizobium sp. nov., isolated from effective nodules of peanut in China.</title>
        <authorList>
            <person name="Li Y."/>
        </authorList>
    </citation>
    <scope>NUCLEOTIDE SEQUENCE [LARGE SCALE GENOMIC DNA]</scope>
    <source>
        <strain evidence="1 2">CCBAU 51770</strain>
    </source>
</reference>
<proteinExistence type="predicted"/>
<organism evidence="1 2">
    <name type="scientific">Bradyrhizobium zhanjiangense</name>
    <dbReference type="NCBI Taxonomy" id="1325107"/>
    <lineage>
        <taxon>Bacteria</taxon>
        <taxon>Pseudomonadati</taxon>
        <taxon>Pseudomonadota</taxon>
        <taxon>Alphaproteobacteria</taxon>
        <taxon>Hyphomicrobiales</taxon>
        <taxon>Nitrobacteraceae</taxon>
        <taxon>Bradyrhizobium</taxon>
    </lineage>
</organism>
<dbReference type="AlphaFoldDB" id="A0A4V1KVK8"/>
<gene>
    <name evidence="1" type="ORF">EAS61_26555</name>
</gene>
<evidence type="ECO:0000313" key="1">
    <source>
        <dbReference type="EMBL" id="RXG90135.1"/>
    </source>
</evidence>
<name>A0A4V1KVK8_9BRAD</name>
<accession>A0A4V1KVK8</accession>
<sequence length="199" mass="20598">MVHMPTVNSTATPDRGSGMEHLQAYRAAGGGKHRANKPTEARAKGRRLLIAAAVLFAAAIAHTESKAQAGPFAPMAGSWSGGGTVILDDGSTERIRCRAKYAPIGPTMEMSLTCASDAYKFNLGASVKAEGSAITGNWSEASRNISGSLQGRGGGGNFEVVASAAGFNANIALRTIGNKQTVTLRADSQFRGANISMTR</sequence>
<evidence type="ECO:0000313" key="2">
    <source>
        <dbReference type="Proteomes" id="UP000290174"/>
    </source>
</evidence>